<dbReference type="STRING" id="869212.Turpa_1820"/>
<gene>
    <name evidence="5" type="ordered locus">Turpa_1820</name>
</gene>
<comment type="similarity">
    <text evidence="3">Belongs to the HAD-like hydrolase superfamily. CbbY/CbbZ/Gph/YieH family.</text>
</comment>
<comment type="pathway">
    <text evidence="2">Organic acid metabolism; glycolate biosynthesis; glycolate from 2-phosphoglycolate: step 1/1.</text>
</comment>
<name>I4B5B0_TURPD</name>
<evidence type="ECO:0000313" key="6">
    <source>
        <dbReference type="Proteomes" id="UP000006048"/>
    </source>
</evidence>
<dbReference type="KEGG" id="tpx:Turpa_1820"/>
<evidence type="ECO:0000256" key="2">
    <source>
        <dbReference type="ARBA" id="ARBA00004818"/>
    </source>
</evidence>
<dbReference type="PANTHER" id="PTHR43434">
    <property type="entry name" value="PHOSPHOGLYCOLATE PHOSPHATASE"/>
    <property type="match status" value="1"/>
</dbReference>
<dbReference type="EMBL" id="CP002959">
    <property type="protein sequence ID" value="AFM12467.1"/>
    <property type="molecule type" value="Genomic_DNA"/>
</dbReference>
<accession>I4B5B0</accession>
<dbReference type="GO" id="GO:0005829">
    <property type="term" value="C:cytosol"/>
    <property type="evidence" value="ECO:0007669"/>
    <property type="project" value="TreeGrafter"/>
</dbReference>
<dbReference type="HOGENOM" id="CLU_045011_19_4_12"/>
<evidence type="ECO:0000256" key="1">
    <source>
        <dbReference type="ARBA" id="ARBA00000830"/>
    </source>
</evidence>
<dbReference type="SFLD" id="SFLDG01129">
    <property type="entry name" value="C1.5:_HAD__Beta-PGM__Phosphata"/>
    <property type="match status" value="1"/>
</dbReference>
<dbReference type="Gene3D" id="1.10.150.240">
    <property type="entry name" value="Putative phosphatase, domain 2"/>
    <property type="match status" value="1"/>
</dbReference>
<sequence length="217" mass="24418">MKYEFFALDIDGTVFSSEEIIYPVYKESIELWSKATGNALDTPGRERIMLEIGKPVKKIFQNLFPQLSEDDRDTLSDSVLRLLCDKIAAGAGEYYPEVKKTIDAITERGGKILVASNGRRPYIEAILGYAGVLQHVIYPTYIDGEKIFTKSDIMRHYTSIGLDAKKIVMVGDRLSDLEAAQTIGCDFAWCEYGHAPPGEITTWQVKLEQFSDLLKYA</sequence>
<comment type="catalytic activity">
    <reaction evidence="1">
        <text>2-phosphoglycolate + H2O = glycolate + phosphate</text>
        <dbReference type="Rhea" id="RHEA:14369"/>
        <dbReference type="ChEBI" id="CHEBI:15377"/>
        <dbReference type="ChEBI" id="CHEBI:29805"/>
        <dbReference type="ChEBI" id="CHEBI:43474"/>
        <dbReference type="ChEBI" id="CHEBI:58033"/>
        <dbReference type="EC" id="3.1.3.18"/>
    </reaction>
</comment>
<dbReference type="Pfam" id="PF00702">
    <property type="entry name" value="Hydrolase"/>
    <property type="match status" value="1"/>
</dbReference>
<dbReference type="InterPro" id="IPR023214">
    <property type="entry name" value="HAD_sf"/>
</dbReference>
<dbReference type="AlphaFoldDB" id="I4B5B0"/>
<dbReference type="InterPro" id="IPR023198">
    <property type="entry name" value="PGP-like_dom2"/>
</dbReference>
<dbReference type="RefSeq" id="WP_014802976.1">
    <property type="nucleotide sequence ID" value="NC_018020.1"/>
</dbReference>
<evidence type="ECO:0000256" key="3">
    <source>
        <dbReference type="ARBA" id="ARBA00006171"/>
    </source>
</evidence>
<keyword evidence="5" id="KW-0378">Hydrolase</keyword>
<proteinExistence type="inferred from homology"/>
<dbReference type="EC" id="3.1.3.18" evidence="4"/>
<dbReference type="GO" id="GO:0006281">
    <property type="term" value="P:DNA repair"/>
    <property type="evidence" value="ECO:0007669"/>
    <property type="project" value="TreeGrafter"/>
</dbReference>
<evidence type="ECO:0000313" key="5">
    <source>
        <dbReference type="EMBL" id="AFM12467.1"/>
    </source>
</evidence>
<dbReference type="GO" id="GO:0008967">
    <property type="term" value="F:phosphoglycolate phosphatase activity"/>
    <property type="evidence" value="ECO:0007669"/>
    <property type="project" value="UniProtKB-EC"/>
</dbReference>
<dbReference type="PANTHER" id="PTHR43434:SF1">
    <property type="entry name" value="PHOSPHOGLYCOLATE PHOSPHATASE"/>
    <property type="match status" value="1"/>
</dbReference>
<dbReference type="SFLD" id="SFLDS00003">
    <property type="entry name" value="Haloacid_Dehalogenase"/>
    <property type="match status" value="1"/>
</dbReference>
<organism evidence="5 6">
    <name type="scientific">Turneriella parva (strain ATCC BAA-1111 / DSM 21527 / NCTC 11395 / H)</name>
    <name type="common">Leptospira parva</name>
    <dbReference type="NCBI Taxonomy" id="869212"/>
    <lineage>
        <taxon>Bacteria</taxon>
        <taxon>Pseudomonadati</taxon>
        <taxon>Spirochaetota</taxon>
        <taxon>Spirochaetia</taxon>
        <taxon>Leptospirales</taxon>
        <taxon>Leptospiraceae</taxon>
        <taxon>Turneriella</taxon>
    </lineage>
</organism>
<dbReference type="Proteomes" id="UP000006048">
    <property type="component" value="Chromosome"/>
</dbReference>
<dbReference type="Gene3D" id="3.40.50.1000">
    <property type="entry name" value="HAD superfamily/HAD-like"/>
    <property type="match status" value="1"/>
</dbReference>
<protein>
    <recommendedName>
        <fullName evidence="4">phosphoglycolate phosphatase</fullName>
        <ecNumber evidence="4">3.1.3.18</ecNumber>
    </recommendedName>
</protein>
<reference evidence="5 6" key="1">
    <citation type="submission" date="2012-06" db="EMBL/GenBank/DDBJ databases">
        <title>The complete chromosome of genome of Turneriella parva DSM 21527.</title>
        <authorList>
            <consortium name="US DOE Joint Genome Institute (JGI-PGF)"/>
            <person name="Lucas S."/>
            <person name="Han J."/>
            <person name="Lapidus A."/>
            <person name="Bruce D."/>
            <person name="Goodwin L."/>
            <person name="Pitluck S."/>
            <person name="Peters L."/>
            <person name="Kyrpides N."/>
            <person name="Mavromatis K."/>
            <person name="Ivanova N."/>
            <person name="Mikhailova N."/>
            <person name="Chertkov O."/>
            <person name="Detter J.C."/>
            <person name="Tapia R."/>
            <person name="Han C."/>
            <person name="Land M."/>
            <person name="Hauser L."/>
            <person name="Markowitz V."/>
            <person name="Cheng J.-F."/>
            <person name="Hugenholtz P."/>
            <person name="Woyke T."/>
            <person name="Wu D."/>
            <person name="Gronow S."/>
            <person name="Wellnitz S."/>
            <person name="Brambilla E."/>
            <person name="Klenk H.-P."/>
            <person name="Eisen J.A."/>
        </authorList>
    </citation>
    <scope>NUCLEOTIDE SEQUENCE [LARGE SCALE GENOMIC DNA]</scope>
    <source>
        <strain evidence="6">ATCC BAA-1111 / DSM 21527 / NCTC 11395 / H</strain>
    </source>
</reference>
<dbReference type="InterPro" id="IPR050155">
    <property type="entry name" value="HAD-like_hydrolase_sf"/>
</dbReference>
<dbReference type="SUPFAM" id="SSF56784">
    <property type="entry name" value="HAD-like"/>
    <property type="match status" value="1"/>
</dbReference>
<dbReference type="InterPro" id="IPR036412">
    <property type="entry name" value="HAD-like_sf"/>
</dbReference>
<keyword evidence="6" id="KW-1185">Reference proteome</keyword>
<evidence type="ECO:0000256" key="4">
    <source>
        <dbReference type="ARBA" id="ARBA00013078"/>
    </source>
</evidence>